<organism evidence="1">
    <name type="scientific">bioreactor metagenome</name>
    <dbReference type="NCBI Taxonomy" id="1076179"/>
    <lineage>
        <taxon>unclassified sequences</taxon>
        <taxon>metagenomes</taxon>
        <taxon>ecological metagenomes</taxon>
    </lineage>
</organism>
<dbReference type="AntiFam" id="ANF00072">
    <property type="entry name" value="Shadow ORF (opposite TypA)"/>
</dbReference>
<protein>
    <submittedName>
        <fullName evidence="1">Uncharacterized protein</fullName>
    </submittedName>
</protein>
<dbReference type="AlphaFoldDB" id="A0A645BB52"/>
<evidence type="ECO:0000313" key="1">
    <source>
        <dbReference type="EMBL" id="MPM58934.1"/>
    </source>
</evidence>
<name>A0A645BB52_9ZZZZ</name>
<sequence>MRLNAALRAENGNRAIQYAKRTLDLYGEVNVARRVNDVDAVRAPVSGRRGGCNRNAALLLLNHIVHGGRAFMNLADLVNLACIIQDSLGRRGLACVNMRHDPDIAGFFK</sequence>
<proteinExistence type="predicted"/>
<dbReference type="EMBL" id="VSSQ01017032">
    <property type="protein sequence ID" value="MPM58934.1"/>
    <property type="molecule type" value="Genomic_DNA"/>
</dbReference>
<comment type="caution">
    <text evidence="1">The sequence shown here is derived from an EMBL/GenBank/DDBJ whole genome shotgun (WGS) entry which is preliminary data.</text>
</comment>
<accession>A0A645BB52</accession>
<gene>
    <name evidence="1" type="ORF">SDC9_105769</name>
</gene>
<reference evidence="1" key="1">
    <citation type="submission" date="2019-08" db="EMBL/GenBank/DDBJ databases">
        <authorList>
            <person name="Kucharzyk K."/>
            <person name="Murdoch R.W."/>
            <person name="Higgins S."/>
            <person name="Loffler F."/>
        </authorList>
    </citation>
    <scope>NUCLEOTIDE SEQUENCE</scope>
</reference>